<dbReference type="SUPFAM" id="SSF47413">
    <property type="entry name" value="lambda repressor-like DNA-binding domains"/>
    <property type="match status" value="1"/>
</dbReference>
<evidence type="ECO:0000259" key="1">
    <source>
        <dbReference type="PROSITE" id="PS50943"/>
    </source>
</evidence>
<evidence type="ECO:0000313" key="2">
    <source>
        <dbReference type="EMBL" id="MFC3705667.1"/>
    </source>
</evidence>
<comment type="caution">
    <text evidence="2">The sequence shown here is derived from an EMBL/GenBank/DDBJ whole genome shotgun (WGS) entry which is preliminary data.</text>
</comment>
<dbReference type="Pfam" id="PF13560">
    <property type="entry name" value="HTH_31"/>
    <property type="match status" value="1"/>
</dbReference>
<gene>
    <name evidence="2" type="ORF">ACFOOL_12965</name>
</gene>
<protein>
    <submittedName>
        <fullName evidence="2">Helix-turn-helix domain-containing protein</fullName>
    </submittedName>
</protein>
<evidence type="ECO:0000313" key="3">
    <source>
        <dbReference type="Proteomes" id="UP001595613"/>
    </source>
</evidence>
<reference evidence="3" key="1">
    <citation type="journal article" date="2019" name="Int. J. Syst. Evol. Microbiol.">
        <title>The Global Catalogue of Microorganisms (GCM) 10K type strain sequencing project: providing services to taxonomists for standard genome sequencing and annotation.</title>
        <authorList>
            <consortium name="The Broad Institute Genomics Platform"/>
            <consortium name="The Broad Institute Genome Sequencing Center for Infectious Disease"/>
            <person name="Wu L."/>
            <person name="Ma J."/>
        </authorList>
    </citation>
    <scope>NUCLEOTIDE SEQUENCE [LARGE SCALE GENOMIC DNA]</scope>
    <source>
        <strain evidence="3">KCTC 42281</strain>
    </source>
</reference>
<proteinExistence type="predicted"/>
<feature type="domain" description="HTH cro/C1-type" evidence="1">
    <location>
        <begin position="11"/>
        <end position="72"/>
    </location>
</feature>
<dbReference type="InterPro" id="IPR001387">
    <property type="entry name" value="Cro/C1-type_HTH"/>
</dbReference>
<organism evidence="2 3">
    <name type="scientific">Devosia honganensis</name>
    <dbReference type="NCBI Taxonomy" id="1610527"/>
    <lineage>
        <taxon>Bacteria</taxon>
        <taxon>Pseudomonadati</taxon>
        <taxon>Pseudomonadota</taxon>
        <taxon>Alphaproteobacteria</taxon>
        <taxon>Hyphomicrobiales</taxon>
        <taxon>Devosiaceae</taxon>
        <taxon>Devosia</taxon>
    </lineage>
</organism>
<dbReference type="InterPro" id="IPR010982">
    <property type="entry name" value="Lambda_DNA-bd_dom_sf"/>
</dbReference>
<sequence length="116" mass="12880">MTKRDLGKHYIREWREYRGLSLRKFADRLEAEPGVPLMSHANIGRIETGQQPYDQEFLEAAAVALGTTVTDLLTTNPLIDDAVAKLTAILRAATGPEQEMALRVVREMLGKADKAS</sequence>
<dbReference type="RefSeq" id="WP_380097564.1">
    <property type="nucleotide sequence ID" value="NZ_JBHRYD010000011.1"/>
</dbReference>
<dbReference type="Gene3D" id="1.10.260.40">
    <property type="entry name" value="lambda repressor-like DNA-binding domains"/>
    <property type="match status" value="1"/>
</dbReference>
<dbReference type="EMBL" id="JBHRYD010000011">
    <property type="protein sequence ID" value="MFC3705667.1"/>
    <property type="molecule type" value="Genomic_DNA"/>
</dbReference>
<dbReference type="SMART" id="SM00530">
    <property type="entry name" value="HTH_XRE"/>
    <property type="match status" value="1"/>
</dbReference>
<dbReference type="PROSITE" id="PS50943">
    <property type="entry name" value="HTH_CROC1"/>
    <property type="match status" value="1"/>
</dbReference>
<dbReference type="Proteomes" id="UP001595613">
    <property type="component" value="Unassembled WGS sequence"/>
</dbReference>
<accession>A0ABV7X3B5</accession>
<dbReference type="CDD" id="cd00093">
    <property type="entry name" value="HTH_XRE"/>
    <property type="match status" value="1"/>
</dbReference>
<keyword evidence="3" id="KW-1185">Reference proteome</keyword>
<name>A0ABV7X3B5_9HYPH</name>